<dbReference type="AlphaFoldDB" id="A0A3G8XH89"/>
<dbReference type="PANTHER" id="PTHR37023">
    <property type="entry name" value="TRANSPOSASE"/>
    <property type="match status" value="1"/>
</dbReference>
<organism evidence="3 4">
    <name type="scientific">Kaistella carnis</name>
    <dbReference type="NCBI Taxonomy" id="1241979"/>
    <lineage>
        <taxon>Bacteria</taxon>
        <taxon>Pseudomonadati</taxon>
        <taxon>Bacteroidota</taxon>
        <taxon>Flavobacteriia</taxon>
        <taxon>Flavobacteriales</taxon>
        <taxon>Weeksellaceae</taxon>
        <taxon>Chryseobacterium group</taxon>
        <taxon>Kaistella</taxon>
    </lineage>
</organism>
<evidence type="ECO:0000313" key="4">
    <source>
        <dbReference type="Proteomes" id="UP000270185"/>
    </source>
</evidence>
<proteinExistence type="predicted"/>
<dbReference type="Pfam" id="PF04986">
    <property type="entry name" value="Y2_Tnp"/>
    <property type="match status" value="1"/>
</dbReference>
<dbReference type="Pfam" id="PF14319">
    <property type="entry name" value="Zn_Tnp_IS91"/>
    <property type="match status" value="1"/>
</dbReference>
<evidence type="ECO:0000313" key="3">
    <source>
        <dbReference type="EMBL" id="AZI32762.1"/>
    </source>
</evidence>
<dbReference type="OrthoDB" id="9791273at2"/>
<protein>
    <submittedName>
        <fullName evidence="3">IS91 family transposase</fullName>
    </submittedName>
</protein>
<reference evidence="4" key="1">
    <citation type="submission" date="2018-11" db="EMBL/GenBank/DDBJ databases">
        <title>Proposal to divide the Flavobacteriaceae and reorganize its genera based on Amino Acid Identity values calculated from whole genome sequences.</title>
        <authorList>
            <person name="Nicholson A.C."/>
            <person name="Gulvik C.A."/>
            <person name="Whitney A.M."/>
            <person name="Humrighouse B.W."/>
            <person name="Bell M."/>
            <person name="Holmes B."/>
            <person name="Steigerwalt A.G."/>
            <person name="Villarma A."/>
            <person name="Sheth M."/>
            <person name="Batra D."/>
            <person name="Pryor J."/>
            <person name="Bernardet J.-F."/>
            <person name="Hugo C."/>
            <person name="Kampfer P."/>
            <person name="Newman J.D."/>
            <person name="McQuiston J.R."/>
        </authorList>
    </citation>
    <scope>NUCLEOTIDE SEQUENCE [LARGE SCALE GENOMIC DNA]</scope>
    <source>
        <strain evidence="4">G0081</strain>
    </source>
</reference>
<dbReference type="GO" id="GO:0004803">
    <property type="term" value="F:transposase activity"/>
    <property type="evidence" value="ECO:0007669"/>
    <property type="project" value="InterPro"/>
</dbReference>
<gene>
    <name evidence="3" type="ORF">EIB73_05950</name>
</gene>
<feature type="domain" description="Transposase IS801/IS1294" evidence="1">
    <location>
        <begin position="142"/>
        <end position="309"/>
    </location>
</feature>
<dbReference type="EMBL" id="CP034159">
    <property type="protein sequence ID" value="AZI32762.1"/>
    <property type="molecule type" value="Genomic_DNA"/>
</dbReference>
<dbReference type="GO" id="GO:0003677">
    <property type="term" value="F:DNA binding"/>
    <property type="evidence" value="ECO:0007669"/>
    <property type="project" value="InterPro"/>
</dbReference>
<dbReference type="InterPro" id="IPR054832">
    <property type="entry name" value="transpos_IS91"/>
</dbReference>
<dbReference type="NCBIfam" id="NF033538">
    <property type="entry name" value="transpos_IS91"/>
    <property type="match status" value="1"/>
</dbReference>
<dbReference type="KEGG" id="ccas:EIB73_05950"/>
<sequence>METRSKVNKQSGSVADVLRKINLSAQNFTVHQEKTLRALSYCRTSALGGHIDACDGCGNLSISYNSCRNRHCPQCQGHKKEEWIQKREQELLPCSYYHVVFTLPEELNGLAISQPALLYKTLFEAAWATLNQFGKTEQMQLGMIAILHTWGQNLSLHPHLHCIVPGGGIDHNGKWKKKMRTDKYLFCVKAMSKVFRAKFVASLRASGIKDQDLIDQLFTKNWVVYAKRPFGGPKQVIEYLGRYTHKVAISNHRIKEVTDHEVRFGYKDYRKEGQKKEMTLSNTEFVRRFSLHILPRRFVRIRHYGILSSSWKRGKLQDLQLDLKIQITEVKPKTLLKKCRCCKEGNLITIALFGQRGPPQDFLAVFNASSAK</sequence>
<evidence type="ECO:0000259" key="2">
    <source>
        <dbReference type="Pfam" id="PF14319"/>
    </source>
</evidence>
<dbReference type="PANTHER" id="PTHR37023:SF1">
    <property type="entry name" value="ISSOD25 TRANSPOSASE TNPA_ISSOD25"/>
    <property type="match status" value="1"/>
</dbReference>
<name>A0A3G8XH89_9FLAO</name>
<dbReference type="InterPro" id="IPR007069">
    <property type="entry name" value="Transposase_32"/>
</dbReference>
<evidence type="ECO:0000259" key="1">
    <source>
        <dbReference type="Pfam" id="PF04986"/>
    </source>
</evidence>
<accession>A0A3G8XH89</accession>
<dbReference type="InterPro" id="IPR026889">
    <property type="entry name" value="Zn_Tnp"/>
</dbReference>
<keyword evidence="4" id="KW-1185">Reference proteome</keyword>
<dbReference type="Proteomes" id="UP000270185">
    <property type="component" value="Chromosome"/>
</dbReference>
<feature type="domain" description="Transposase zinc-binding" evidence="2">
    <location>
        <begin position="26"/>
        <end position="103"/>
    </location>
</feature>
<dbReference type="GO" id="GO:0006313">
    <property type="term" value="P:DNA transposition"/>
    <property type="evidence" value="ECO:0007669"/>
    <property type="project" value="InterPro"/>
</dbReference>